<dbReference type="PANTHER" id="PTHR23279:SF36">
    <property type="entry name" value="DEFECTIVE PROBOSCIS EXTENSION RESPONSE 9, ISOFORM A"/>
    <property type="match status" value="1"/>
</dbReference>
<evidence type="ECO:0008006" key="4">
    <source>
        <dbReference type="Google" id="ProtNLM"/>
    </source>
</evidence>
<organism evidence="2 3">
    <name type="scientific">Caerostris darwini</name>
    <dbReference type="NCBI Taxonomy" id="1538125"/>
    <lineage>
        <taxon>Eukaryota</taxon>
        <taxon>Metazoa</taxon>
        <taxon>Ecdysozoa</taxon>
        <taxon>Arthropoda</taxon>
        <taxon>Chelicerata</taxon>
        <taxon>Arachnida</taxon>
        <taxon>Araneae</taxon>
        <taxon>Araneomorphae</taxon>
        <taxon>Entelegynae</taxon>
        <taxon>Araneoidea</taxon>
        <taxon>Araneidae</taxon>
        <taxon>Caerostris</taxon>
    </lineage>
</organism>
<dbReference type="GO" id="GO:0050808">
    <property type="term" value="P:synapse organization"/>
    <property type="evidence" value="ECO:0007669"/>
    <property type="project" value="TreeGrafter"/>
</dbReference>
<keyword evidence="3" id="KW-1185">Reference proteome</keyword>
<reference evidence="2 3" key="1">
    <citation type="submission" date="2021-06" db="EMBL/GenBank/DDBJ databases">
        <title>Caerostris darwini draft genome.</title>
        <authorList>
            <person name="Kono N."/>
            <person name="Arakawa K."/>
        </authorList>
    </citation>
    <scope>NUCLEOTIDE SEQUENCE [LARGE SCALE GENOMIC DNA]</scope>
</reference>
<protein>
    <recommendedName>
        <fullName evidence="4">Ig-like domain-containing protein</fullName>
    </recommendedName>
</protein>
<accession>A0AAV4SZS6</accession>
<dbReference type="InterPro" id="IPR036179">
    <property type="entry name" value="Ig-like_dom_sf"/>
</dbReference>
<dbReference type="Gene3D" id="2.60.40.10">
    <property type="entry name" value="Immunoglobulins"/>
    <property type="match status" value="1"/>
</dbReference>
<feature type="compositionally biased region" description="Basic and acidic residues" evidence="1">
    <location>
        <begin position="71"/>
        <end position="86"/>
    </location>
</feature>
<feature type="region of interest" description="Disordered" evidence="1">
    <location>
        <begin position="70"/>
        <end position="91"/>
    </location>
</feature>
<dbReference type="CDD" id="cd00096">
    <property type="entry name" value="Ig"/>
    <property type="match status" value="1"/>
</dbReference>
<dbReference type="Proteomes" id="UP001054837">
    <property type="component" value="Unassembled WGS sequence"/>
</dbReference>
<dbReference type="AlphaFoldDB" id="A0AAV4SZS6"/>
<evidence type="ECO:0000256" key="1">
    <source>
        <dbReference type="SAM" id="MobiDB-lite"/>
    </source>
</evidence>
<dbReference type="GO" id="GO:0032589">
    <property type="term" value="C:neuron projection membrane"/>
    <property type="evidence" value="ECO:0007669"/>
    <property type="project" value="TreeGrafter"/>
</dbReference>
<sequence>MNFDAKKERRKNLVNCVLVIFFLQPDQLLVRRNIFKVPYVHKKKLSLKWRQNLTACEFYNPLAPAKRAQRSHGEDLFFPPHRRENNDPSLRPYFDDNVQTNVSFQLPKTAYIHCSIHNVIDKVVSFVRQRDKHILTVGQYTYTTDQRFAAYHLNDSVDWTLEIRDTRRSDTGIYECQEPREYLDNKYGFSVEKNWSDVPGKGSSGQYHFAFNSHDTVAILTD</sequence>
<evidence type="ECO:0000313" key="3">
    <source>
        <dbReference type="Proteomes" id="UP001054837"/>
    </source>
</evidence>
<proteinExistence type="predicted"/>
<dbReference type="InterPro" id="IPR037448">
    <property type="entry name" value="Zig-8"/>
</dbReference>
<comment type="caution">
    <text evidence="2">The sequence shown here is derived from an EMBL/GenBank/DDBJ whole genome shotgun (WGS) entry which is preliminary data.</text>
</comment>
<dbReference type="InterPro" id="IPR013783">
    <property type="entry name" value="Ig-like_fold"/>
</dbReference>
<gene>
    <name evidence="2" type="primary">AVEN_58406_1</name>
    <name evidence="2" type="ORF">CDAR_68931</name>
</gene>
<dbReference type="PANTHER" id="PTHR23279">
    <property type="entry name" value="DEFECTIVE PROBOSCIS EXTENSION RESPONSE DPR -RELATED"/>
    <property type="match status" value="1"/>
</dbReference>
<dbReference type="SUPFAM" id="SSF48726">
    <property type="entry name" value="Immunoglobulin"/>
    <property type="match status" value="1"/>
</dbReference>
<name>A0AAV4SZS6_9ARAC</name>
<evidence type="ECO:0000313" key="2">
    <source>
        <dbReference type="EMBL" id="GIY38531.1"/>
    </source>
</evidence>
<dbReference type="EMBL" id="BPLQ01008629">
    <property type="protein sequence ID" value="GIY38531.1"/>
    <property type="molecule type" value="Genomic_DNA"/>
</dbReference>